<accession>A0AA86VT16</accession>
<protein>
    <submittedName>
        <fullName evidence="2">Hypothetical_protein</fullName>
    </submittedName>
</protein>
<keyword evidence="3" id="KW-1185">Reference proteome</keyword>
<evidence type="ECO:0000313" key="2">
    <source>
        <dbReference type="EMBL" id="CAL5983386.1"/>
    </source>
</evidence>
<evidence type="ECO:0000313" key="3">
    <source>
        <dbReference type="Proteomes" id="UP001642409"/>
    </source>
</evidence>
<comment type="caution">
    <text evidence="1">The sequence shown here is derived from an EMBL/GenBank/DDBJ whole genome shotgun (WGS) entry which is preliminary data.</text>
</comment>
<sequence>MYLFNLSFKFIGDRLLLSLFLRLFRRFLFFEHRTLHAHEYGDHEYREHHRAPSYGHAYNWPCGENALIHFNLLMYSADYEPVFELVLACVNQSVFIRLIRVVKRALLQVVSIIELKFIWLNLQSIHSSLKSSSLINEKRYFVPFIYYSDQILKQYFQFLFMIRFQSIYIYAELLGCLPS</sequence>
<reference evidence="2 3" key="2">
    <citation type="submission" date="2024-07" db="EMBL/GenBank/DDBJ databases">
        <authorList>
            <person name="Akdeniz Z."/>
        </authorList>
    </citation>
    <scope>NUCLEOTIDE SEQUENCE [LARGE SCALE GENOMIC DNA]</scope>
</reference>
<name>A0AA86VT16_9EUKA</name>
<organism evidence="1">
    <name type="scientific">Hexamita inflata</name>
    <dbReference type="NCBI Taxonomy" id="28002"/>
    <lineage>
        <taxon>Eukaryota</taxon>
        <taxon>Metamonada</taxon>
        <taxon>Diplomonadida</taxon>
        <taxon>Hexamitidae</taxon>
        <taxon>Hexamitinae</taxon>
        <taxon>Hexamita</taxon>
    </lineage>
</organism>
<gene>
    <name evidence="1" type="ORF">HINF_LOCUS64503</name>
    <name evidence="2" type="ORF">HINF_LOCUS7604</name>
</gene>
<reference evidence="1" key="1">
    <citation type="submission" date="2023-06" db="EMBL/GenBank/DDBJ databases">
        <authorList>
            <person name="Kurt Z."/>
        </authorList>
    </citation>
    <scope>NUCLEOTIDE SEQUENCE</scope>
</reference>
<evidence type="ECO:0000313" key="1">
    <source>
        <dbReference type="EMBL" id="CAI9976858.1"/>
    </source>
</evidence>
<dbReference type="AlphaFoldDB" id="A0AA86VT16"/>
<dbReference type="Proteomes" id="UP001642409">
    <property type="component" value="Unassembled WGS sequence"/>
</dbReference>
<proteinExistence type="predicted"/>
<dbReference type="EMBL" id="CATOUU010001174">
    <property type="protein sequence ID" value="CAI9976858.1"/>
    <property type="molecule type" value="Genomic_DNA"/>
</dbReference>
<dbReference type="EMBL" id="CAXDID020000015">
    <property type="protein sequence ID" value="CAL5983386.1"/>
    <property type="molecule type" value="Genomic_DNA"/>
</dbReference>